<evidence type="ECO:0000256" key="2">
    <source>
        <dbReference type="ARBA" id="ARBA00004286"/>
    </source>
</evidence>
<feature type="coiled-coil region" evidence="12">
    <location>
        <begin position="370"/>
        <end position="411"/>
    </location>
</feature>
<dbReference type="Gene3D" id="3.40.50.300">
    <property type="entry name" value="P-loop containing nucleotide triphosphate hydrolases"/>
    <property type="match status" value="2"/>
</dbReference>
<evidence type="ECO:0000259" key="13">
    <source>
        <dbReference type="SMART" id="SM00968"/>
    </source>
</evidence>
<dbReference type="InterPro" id="IPR010935">
    <property type="entry name" value="SMC_hinge"/>
</dbReference>
<evidence type="ECO:0000313" key="14">
    <source>
        <dbReference type="EMBL" id="KAK3028146.1"/>
    </source>
</evidence>
<dbReference type="GO" id="GO:0003677">
    <property type="term" value="F:DNA binding"/>
    <property type="evidence" value="ECO:0007669"/>
    <property type="project" value="TreeGrafter"/>
</dbReference>
<dbReference type="InterPro" id="IPR024704">
    <property type="entry name" value="SMC"/>
</dbReference>
<keyword evidence="5" id="KW-0132">Cell division</keyword>
<dbReference type="PIRSF" id="PIRSF005719">
    <property type="entry name" value="SMC"/>
    <property type="match status" value="1"/>
</dbReference>
<comment type="subcellular location">
    <subcellularLocation>
        <location evidence="2">Chromosome</location>
    </subcellularLocation>
    <subcellularLocation>
        <location evidence="1 11">Nucleus</location>
    </subcellularLocation>
</comment>
<evidence type="ECO:0000256" key="12">
    <source>
        <dbReference type="SAM" id="Coils"/>
    </source>
</evidence>
<dbReference type="Gene3D" id="1.20.5.340">
    <property type="match status" value="1"/>
</dbReference>
<dbReference type="GO" id="GO:0008278">
    <property type="term" value="C:cohesin complex"/>
    <property type="evidence" value="ECO:0007669"/>
    <property type="project" value="InterPro"/>
</dbReference>
<evidence type="ECO:0000256" key="9">
    <source>
        <dbReference type="ARBA" id="ARBA00023254"/>
    </source>
</evidence>
<dbReference type="EMBL" id="JAVXUP010000427">
    <property type="protein sequence ID" value="KAK3028146.1"/>
    <property type="molecule type" value="Genomic_DNA"/>
</dbReference>
<sequence>MPSLPAPGKIDRLELENFKSYKGFQTIGPFYDFTAIIGPNGAGKSNLMDAISFVLGVKTAQLRGSQLRDLIYAFDDSDKEQKGRRAFVRLVYQLGNGSELRFTRTITPAGASEYRIDDKVVTWDAYNAKLKALGILVKARNFLVFQIDVRIVRSTNSQVYVYGISIGFVSAIGTSLKVDGDGEGEGPLGDVESIASKKPEDLTALFEQISGSDEYKKDYEELKKRKEQAEAKSALVYQKKRTIVMERRQKKEQKEEAEKHLRLQDQLKSLKKEHFLWQLLNIERDIEKANEDIDAEEKHREGIVHDLENYESEASKKKKEQARYLKEIAQCEKKIAERKNKFDKIQPELLKLKEEMSRISSKIKSTGKDLDKKKVEKRKHATEIKKLQNDLDDLEKQLDDLQEQGQDGGERLHLADNQLEIYNRIKEDAGMKSAKLREEKDVHDRQQHADMEAQKNLEENLQQLDNRKQELESQEKQMQTRLKKILDAVGKHKEELIRVRKEQREMKERLGDSRRKYDMLKAKIGEVENQLRELKADRNENERDARLSQAVETLRRLFPGVHGRMTELCRPTQKKYNLAVTVAMGRFMDAVVVDDEHTGKECIKYLKEQRLPPQTFIPLQSVRVKPVIERLRTLGGTAKLIFDVIQYPFILALYYYGLINFAMHYCNKFFLNICSALLNSHTFDPALEKAILFSVGNTLVCDELDEAKHLSWSGERFKGLKKKKEGFESELEELGSIREMQLKESEASGRISGLEKKIQYAEIEKVKEMRNICSHNYGMHNYQFFILHTSSANVLLPPFRGVLMAMKSLLKSIEDKLSKLEQEKLNINEEIERIKPDLLELKNFITTRASKIFSLEKRINVVVDRIYKEFSESVGVKNIREYEENLLMVAQQMSEQRLSLKNQQSKLKYQLEYEQKRDMDSRLTKLESSLDGLKNALKHVEEKEVELKSAMEKAMGEIDQWKKEVQEWKSKSEECERDIQEWKKKISAATTNISKHIRQIKSKEAQIELLNSRKQEIFEKCELEQIILPVISDPMDTGTPGPALDFSQLSRSHQQNMRPSEREKLEVEFKQKIGAIESEIERTAPNLKALDQYEALQEKERVVSQEFEEARNEEREVAAEFNRVKTVRYDLFTQAFHHLSSTIDAIYKQLTKCETHPLGGTAYLTLDNTDDEPFSQGVKFSVMPPTKRYREMEHLSGGEKTVAALALLFSIHSYKPSPFFILDEVDAALDNLNVAKVAGFIRSKSCGGARVNHDSGGACGFQSIVISLKDSFYDKAEALVGVYRDSEKSCSRTLTFDLTKYRES</sequence>
<feature type="domain" description="SMC hinge" evidence="13">
    <location>
        <begin position="559"/>
        <end position="711"/>
    </location>
</feature>
<dbReference type="InterPro" id="IPR028468">
    <property type="entry name" value="Smc1_ABC"/>
</dbReference>
<evidence type="ECO:0000313" key="15">
    <source>
        <dbReference type="Proteomes" id="UP001188597"/>
    </source>
</evidence>
<dbReference type="InterPro" id="IPR027417">
    <property type="entry name" value="P-loop_NTPase"/>
</dbReference>
<dbReference type="Proteomes" id="UP001188597">
    <property type="component" value="Unassembled WGS sequence"/>
</dbReference>
<dbReference type="GO" id="GO:0016887">
    <property type="term" value="F:ATP hydrolysis activity"/>
    <property type="evidence" value="ECO:0007669"/>
    <property type="project" value="InterPro"/>
</dbReference>
<dbReference type="SUPFAM" id="SSF75553">
    <property type="entry name" value="Smc hinge domain"/>
    <property type="match status" value="1"/>
</dbReference>
<dbReference type="Gene3D" id="1.20.1060.20">
    <property type="match status" value="1"/>
</dbReference>
<proteinExistence type="inferred from homology"/>
<dbReference type="SMART" id="SM00968">
    <property type="entry name" value="SMC_hinge"/>
    <property type="match status" value="1"/>
</dbReference>
<accession>A0AA88WHU5</accession>
<protein>
    <recommendedName>
        <fullName evidence="11">Structural maintenance of chromosomes protein</fullName>
    </recommendedName>
</protein>
<dbReference type="InterPro" id="IPR036277">
    <property type="entry name" value="SMC_hinge_sf"/>
</dbReference>
<comment type="similarity">
    <text evidence="3">Belongs to the SMC family. SMC1 subfamily.</text>
</comment>
<keyword evidence="10" id="KW-0131">Cell cycle</keyword>
<dbReference type="SUPFAM" id="SSF52540">
    <property type="entry name" value="P-loop containing nucleoside triphosphate hydrolases"/>
    <property type="match status" value="1"/>
</dbReference>
<keyword evidence="9" id="KW-0469">Meiosis</keyword>
<evidence type="ECO:0000256" key="7">
    <source>
        <dbReference type="ARBA" id="ARBA00023054"/>
    </source>
</evidence>
<dbReference type="GO" id="GO:0051321">
    <property type="term" value="P:meiotic cell cycle"/>
    <property type="evidence" value="ECO:0007669"/>
    <property type="project" value="UniProtKB-KW"/>
</dbReference>
<evidence type="ECO:0000256" key="11">
    <source>
        <dbReference type="PIRNR" id="PIRNR005719"/>
    </source>
</evidence>
<keyword evidence="4" id="KW-0158">Chromosome</keyword>
<dbReference type="PANTHER" id="PTHR18937">
    <property type="entry name" value="STRUCTURAL MAINTENANCE OF CHROMOSOMES SMC FAMILY MEMBER"/>
    <property type="match status" value="1"/>
</dbReference>
<dbReference type="InterPro" id="IPR003395">
    <property type="entry name" value="RecF/RecN/SMC_N"/>
</dbReference>
<keyword evidence="7 12" id="KW-0175">Coiled coil</keyword>
<keyword evidence="15" id="KW-1185">Reference proteome</keyword>
<evidence type="ECO:0000256" key="3">
    <source>
        <dbReference type="ARBA" id="ARBA00005597"/>
    </source>
</evidence>
<dbReference type="GO" id="GO:0005524">
    <property type="term" value="F:ATP binding"/>
    <property type="evidence" value="ECO:0007669"/>
    <property type="project" value="InterPro"/>
</dbReference>
<evidence type="ECO:0000256" key="6">
    <source>
        <dbReference type="ARBA" id="ARBA00022776"/>
    </source>
</evidence>
<feature type="coiled-coil region" evidence="12">
    <location>
        <begin position="454"/>
        <end position="544"/>
    </location>
</feature>
<evidence type="ECO:0000256" key="5">
    <source>
        <dbReference type="ARBA" id="ARBA00022618"/>
    </source>
</evidence>
<name>A0AA88WHU5_9ASTE</name>
<keyword evidence="8 11" id="KW-0539">Nucleus</keyword>
<organism evidence="14 15">
    <name type="scientific">Escallonia herrerae</name>
    <dbReference type="NCBI Taxonomy" id="1293975"/>
    <lineage>
        <taxon>Eukaryota</taxon>
        <taxon>Viridiplantae</taxon>
        <taxon>Streptophyta</taxon>
        <taxon>Embryophyta</taxon>
        <taxon>Tracheophyta</taxon>
        <taxon>Spermatophyta</taxon>
        <taxon>Magnoliopsida</taxon>
        <taxon>eudicotyledons</taxon>
        <taxon>Gunneridae</taxon>
        <taxon>Pentapetalae</taxon>
        <taxon>asterids</taxon>
        <taxon>campanulids</taxon>
        <taxon>Escalloniales</taxon>
        <taxon>Escalloniaceae</taxon>
        <taxon>Escallonia</taxon>
    </lineage>
</organism>
<feature type="coiled-coil region" evidence="12">
    <location>
        <begin position="916"/>
        <end position="1020"/>
    </location>
</feature>
<dbReference type="CDD" id="cd03275">
    <property type="entry name" value="ABC_SMC1_euk"/>
    <property type="match status" value="1"/>
</dbReference>
<dbReference type="PANTHER" id="PTHR18937:SF12">
    <property type="entry name" value="STRUCTURAL MAINTENANCE OF CHROMOSOMES PROTEIN"/>
    <property type="match status" value="1"/>
</dbReference>
<dbReference type="GO" id="GO:0007062">
    <property type="term" value="P:sister chromatid cohesion"/>
    <property type="evidence" value="ECO:0007669"/>
    <property type="project" value="InterPro"/>
</dbReference>
<feature type="coiled-coil region" evidence="12">
    <location>
        <begin position="803"/>
        <end position="833"/>
    </location>
</feature>
<dbReference type="Pfam" id="PF02463">
    <property type="entry name" value="SMC_N"/>
    <property type="match status" value="1"/>
</dbReference>
<feature type="coiled-coil region" evidence="12">
    <location>
        <begin position="212"/>
        <end position="334"/>
    </location>
</feature>
<evidence type="ECO:0000256" key="1">
    <source>
        <dbReference type="ARBA" id="ARBA00004123"/>
    </source>
</evidence>
<gene>
    <name evidence="14" type="ORF">RJ639_039007</name>
</gene>
<reference evidence="14" key="1">
    <citation type="submission" date="2022-12" db="EMBL/GenBank/DDBJ databases">
        <title>Draft genome assemblies for two species of Escallonia (Escalloniales).</title>
        <authorList>
            <person name="Chanderbali A."/>
            <person name="Dervinis C."/>
            <person name="Anghel I."/>
            <person name="Soltis D."/>
            <person name="Soltis P."/>
            <person name="Zapata F."/>
        </authorList>
    </citation>
    <scope>NUCLEOTIDE SEQUENCE</scope>
    <source>
        <strain evidence="14">UCBG64.0493</strain>
        <tissue evidence="14">Leaf</tissue>
    </source>
</reference>
<evidence type="ECO:0000256" key="4">
    <source>
        <dbReference type="ARBA" id="ARBA00022454"/>
    </source>
</evidence>
<comment type="caution">
    <text evidence="14">The sequence shown here is derived from an EMBL/GenBank/DDBJ whole genome shotgun (WGS) entry which is preliminary data.</text>
</comment>
<keyword evidence="6" id="KW-0498">Mitosis</keyword>
<evidence type="ECO:0000256" key="10">
    <source>
        <dbReference type="ARBA" id="ARBA00023306"/>
    </source>
</evidence>
<dbReference type="GO" id="GO:0051301">
    <property type="term" value="P:cell division"/>
    <property type="evidence" value="ECO:0007669"/>
    <property type="project" value="UniProtKB-KW"/>
</dbReference>
<dbReference type="Pfam" id="PF06470">
    <property type="entry name" value="SMC_hinge"/>
    <property type="match status" value="1"/>
</dbReference>
<dbReference type="GO" id="GO:0005634">
    <property type="term" value="C:nucleus"/>
    <property type="evidence" value="ECO:0007669"/>
    <property type="project" value="UniProtKB-SubCell"/>
</dbReference>
<evidence type="ECO:0000256" key="8">
    <source>
        <dbReference type="ARBA" id="ARBA00023242"/>
    </source>
</evidence>